<keyword evidence="8" id="KW-0808">Transferase</keyword>
<organism evidence="20 21">
    <name type="scientific">Haliovirga abyssi</name>
    <dbReference type="NCBI Taxonomy" id="2996794"/>
    <lineage>
        <taxon>Bacteria</taxon>
        <taxon>Fusobacteriati</taxon>
        <taxon>Fusobacteriota</taxon>
        <taxon>Fusobacteriia</taxon>
        <taxon>Fusobacteriales</taxon>
        <taxon>Haliovirgaceae</taxon>
        <taxon>Haliovirga</taxon>
    </lineage>
</organism>
<feature type="domain" description="Penicillin-binding protein transpeptidase" evidence="18">
    <location>
        <begin position="323"/>
        <end position="584"/>
    </location>
</feature>
<comment type="similarity">
    <text evidence="2">In the C-terminal section; belongs to the transpeptidase family.</text>
</comment>
<dbReference type="GO" id="GO:0005886">
    <property type="term" value="C:plasma membrane"/>
    <property type="evidence" value="ECO:0007669"/>
    <property type="project" value="UniProtKB-SubCell"/>
</dbReference>
<keyword evidence="12 17" id="KW-0472">Membrane</keyword>
<dbReference type="GO" id="GO:0008955">
    <property type="term" value="F:peptidoglycan glycosyltransferase activity"/>
    <property type="evidence" value="ECO:0007669"/>
    <property type="project" value="UniProtKB-EC"/>
</dbReference>
<evidence type="ECO:0000313" key="21">
    <source>
        <dbReference type="Proteomes" id="UP001321582"/>
    </source>
</evidence>
<evidence type="ECO:0000259" key="19">
    <source>
        <dbReference type="Pfam" id="PF00912"/>
    </source>
</evidence>
<dbReference type="Pfam" id="PF00905">
    <property type="entry name" value="Transpeptidase"/>
    <property type="match status" value="1"/>
</dbReference>
<feature type="transmembrane region" description="Helical" evidence="17">
    <location>
        <begin position="9"/>
        <end position="29"/>
    </location>
</feature>
<dbReference type="GO" id="GO:0009002">
    <property type="term" value="F:serine-type D-Ala-D-Ala carboxypeptidase activity"/>
    <property type="evidence" value="ECO:0007669"/>
    <property type="project" value="UniProtKB-EC"/>
</dbReference>
<dbReference type="PANTHER" id="PTHR32282">
    <property type="entry name" value="BINDING PROTEIN TRANSPEPTIDASE, PUTATIVE-RELATED"/>
    <property type="match status" value="1"/>
</dbReference>
<keyword evidence="17" id="KW-1133">Transmembrane helix</keyword>
<protein>
    <submittedName>
        <fullName evidence="20">Penicillin-binding protein</fullName>
    </submittedName>
</protein>
<dbReference type="EMBL" id="AP027059">
    <property type="protein sequence ID" value="BDU50451.1"/>
    <property type="molecule type" value="Genomic_DNA"/>
</dbReference>
<evidence type="ECO:0000256" key="13">
    <source>
        <dbReference type="ARBA" id="ARBA00023268"/>
    </source>
</evidence>
<dbReference type="Pfam" id="PF00912">
    <property type="entry name" value="Transgly"/>
    <property type="match status" value="1"/>
</dbReference>
<dbReference type="GO" id="GO:0009252">
    <property type="term" value="P:peptidoglycan biosynthetic process"/>
    <property type="evidence" value="ECO:0007669"/>
    <property type="project" value="UniProtKB-KW"/>
</dbReference>
<dbReference type="InterPro" id="IPR001264">
    <property type="entry name" value="Glyco_trans_51"/>
</dbReference>
<evidence type="ECO:0000313" key="20">
    <source>
        <dbReference type="EMBL" id="BDU50451.1"/>
    </source>
</evidence>
<dbReference type="GO" id="GO:0006508">
    <property type="term" value="P:proteolysis"/>
    <property type="evidence" value="ECO:0007669"/>
    <property type="project" value="UniProtKB-KW"/>
</dbReference>
<evidence type="ECO:0000256" key="9">
    <source>
        <dbReference type="ARBA" id="ARBA00022801"/>
    </source>
</evidence>
<keyword evidence="17" id="KW-0812">Transmembrane</keyword>
<evidence type="ECO:0000256" key="7">
    <source>
        <dbReference type="ARBA" id="ARBA00022676"/>
    </source>
</evidence>
<evidence type="ECO:0000256" key="16">
    <source>
        <dbReference type="ARBA" id="ARBA00049902"/>
    </source>
</evidence>
<dbReference type="KEGG" id="haby:HLVA_10200"/>
<dbReference type="InterPro" id="IPR036950">
    <property type="entry name" value="PBP_transglycosylase"/>
</dbReference>
<evidence type="ECO:0000256" key="14">
    <source>
        <dbReference type="ARBA" id="ARBA00023316"/>
    </source>
</evidence>
<evidence type="ECO:0000256" key="2">
    <source>
        <dbReference type="ARBA" id="ARBA00007090"/>
    </source>
</evidence>
<evidence type="ECO:0000256" key="8">
    <source>
        <dbReference type="ARBA" id="ARBA00022679"/>
    </source>
</evidence>
<evidence type="ECO:0000256" key="10">
    <source>
        <dbReference type="ARBA" id="ARBA00022960"/>
    </source>
</evidence>
<dbReference type="RefSeq" id="WP_307905380.1">
    <property type="nucleotide sequence ID" value="NZ_AP027059.1"/>
</dbReference>
<dbReference type="PANTHER" id="PTHR32282:SF11">
    <property type="entry name" value="PENICILLIN-BINDING PROTEIN 1B"/>
    <property type="match status" value="1"/>
</dbReference>
<evidence type="ECO:0000256" key="15">
    <source>
        <dbReference type="ARBA" id="ARBA00034000"/>
    </source>
</evidence>
<gene>
    <name evidence="20" type="ORF">HLVA_10200</name>
</gene>
<keyword evidence="21" id="KW-1185">Reference proteome</keyword>
<keyword evidence="4" id="KW-1003">Cell membrane</keyword>
<dbReference type="AlphaFoldDB" id="A0AAU9DA36"/>
<keyword evidence="14" id="KW-0961">Cell wall biogenesis/degradation</keyword>
<comment type="catalytic activity">
    <reaction evidence="15">
        <text>Preferential cleavage: (Ac)2-L-Lys-D-Ala-|-D-Ala. Also transpeptidation of peptidyl-alanyl moieties that are N-acyl substituents of D-alanine.</text>
        <dbReference type="EC" id="3.4.16.4"/>
    </reaction>
</comment>
<keyword evidence="13" id="KW-0511">Multifunctional enzyme</keyword>
<keyword evidence="5" id="KW-0121">Carboxypeptidase</keyword>
<dbReference type="SUPFAM" id="SSF56601">
    <property type="entry name" value="beta-lactamase/transpeptidase-like"/>
    <property type="match status" value="1"/>
</dbReference>
<dbReference type="Gene3D" id="1.10.3810.10">
    <property type="entry name" value="Biosynthetic peptidoglycan transglycosylase-like"/>
    <property type="match status" value="1"/>
</dbReference>
<evidence type="ECO:0000256" key="12">
    <source>
        <dbReference type="ARBA" id="ARBA00023136"/>
    </source>
</evidence>
<proteinExistence type="inferred from homology"/>
<sequence>MLKKINKIILFIIGISFLIVFAFSSFLILKAYKQLPDVSKLVEQYNPVVPTIIYDTNGLIIDKIYRENREIVSINKIPKYTQYAFVAIEDRKFFRHHGFDLFRLLKSVVTAPKYILAHRNIPGGSTITQQLAKNAFLTTERKIIRKVKEAIITIEIERKYTKDEILEKYLNEIPFASGAYGIETASKLYFRKDVEQLNIAESAFLAGIPNRPSKYSPYLHLNNTIKRQRLILKQMFKFKFINKKQYEEALNYKIKVSPKPKKNYRAPSFTDIVTKKIFKLFPENEIYGGGLKIYTTLNLKMQQTAEEVFKNNRYLKKYKDLNGALVTIDSNTGYVEAIIGGKNYITGNFNRAIRGKRQPGSSFKPFLYFTALRKNYQMNLIVEDSKIKIGNWEPKNYSSKFRKNMTILQGMEKSVNIIAIKLLKKLIIKNVIATARLAGITVDIPYNLTIALGSFSISPFQLANAYCVFSNGGFTVKPIFIKKVVNRYGKIVYESKIKKEKVFDKTNISLITHMLQNVVWNGSGRHANIGIDQGGKTGTTNNSTNAWFSGITADFVTTLYIGYDNNKPMPKYMTGGGVAAPIWGKYVKTLIDKKIYKPNKFEFLQQELKNKKIEYKIIDNQNGLLSDKSSTSKIKALFKMGYAPIEKAGKYKNGIEALLPKNEPVQKDKDENLKKEFEINNIINSFIN</sequence>
<accession>A0AAU9DA36</accession>
<evidence type="ECO:0000256" key="11">
    <source>
        <dbReference type="ARBA" id="ARBA00022984"/>
    </source>
</evidence>
<dbReference type="GO" id="GO:0071555">
    <property type="term" value="P:cell wall organization"/>
    <property type="evidence" value="ECO:0007669"/>
    <property type="project" value="UniProtKB-KW"/>
</dbReference>
<dbReference type="InterPro" id="IPR001460">
    <property type="entry name" value="PCN-bd_Tpept"/>
</dbReference>
<reference evidence="20 21" key="1">
    <citation type="submission" date="2022-11" db="EMBL/GenBank/DDBJ databases">
        <title>Haliovirga abyssi gen. nov., sp. nov., a mesophilic fermentative bacterium isolated from the Iheya North hydrothermal field and the proposal of Haliovirgaceae fam. nov.</title>
        <authorList>
            <person name="Miyazaki U."/>
            <person name="Tame A."/>
            <person name="Miyazaki J."/>
            <person name="Takai K."/>
            <person name="Sawayama S."/>
            <person name="Kitajima M."/>
            <person name="Okamoto A."/>
            <person name="Nakagawa S."/>
        </authorList>
    </citation>
    <scope>NUCLEOTIDE SEQUENCE [LARGE SCALE GENOMIC DNA]</scope>
    <source>
        <strain evidence="20 21">IC12</strain>
    </source>
</reference>
<dbReference type="NCBIfam" id="TIGR02074">
    <property type="entry name" value="PBP_1a_fam"/>
    <property type="match status" value="1"/>
</dbReference>
<evidence type="ECO:0000256" key="1">
    <source>
        <dbReference type="ARBA" id="ARBA00004236"/>
    </source>
</evidence>
<dbReference type="InterPro" id="IPR023346">
    <property type="entry name" value="Lysozyme-like_dom_sf"/>
</dbReference>
<dbReference type="InterPro" id="IPR050396">
    <property type="entry name" value="Glycosyltr_51/Transpeptidase"/>
</dbReference>
<evidence type="ECO:0000256" key="5">
    <source>
        <dbReference type="ARBA" id="ARBA00022645"/>
    </source>
</evidence>
<evidence type="ECO:0000256" key="4">
    <source>
        <dbReference type="ARBA" id="ARBA00022475"/>
    </source>
</evidence>
<keyword evidence="7" id="KW-0328">Glycosyltransferase</keyword>
<dbReference type="GO" id="GO:0030288">
    <property type="term" value="C:outer membrane-bounded periplasmic space"/>
    <property type="evidence" value="ECO:0007669"/>
    <property type="project" value="TreeGrafter"/>
</dbReference>
<keyword evidence="11" id="KW-0573">Peptidoglycan synthesis</keyword>
<keyword evidence="10" id="KW-0133">Cell shape</keyword>
<comment type="similarity">
    <text evidence="3">In the N-terminal section; belongs to the glycosyltransferase 51 family.</text>
</comment>
<dbReference type="GO" id="GO:0008360">
    <property type="term" value="P:regulation of cell shape"/>
    <property type="evidence" value="ECO:0007669"/>
    <property type="project" value="UniProtKB-KW"/>
</dbReference>
<feature type="domain" description="Glycosyl transferase family 51" evidence="19">
    <location>
        <begin position="60"/>
        <end position="235"/>
    </location>
</feature>
<name>A0AAU9DA36_9FUSO</name>
<dbReference type="GO" id="GO:0008658">
    <property type="term" value="F:penicillin binding"/>
    <property type="evidence" value="ECO:0007669"/>
    <property type="project" value="InterPro"/>
</dbReference>
<evidence type="ECO:0000256" key="17">
    <source>
        <dbReference type="SAM" id="Phobius"/>
    </source>
</evidence>
<evidence type="ECO:0000259" key="18">
    <source>
        <dbReference type="Pfam" id="PF00905"/>
    </source>
</evidence>
<dbReference type="SUPFAM" id="SSF53955">
    <property type="entry name" value="Lysozyme-like"/>
    <property type="match status" value="1"/>
</dbReference>
<dbReference type="InterPro" id="IPR012338">
    <property type="entry name" value="Beta-lactam/transpept-like"/>
</dbReference>
<comment type="catalytic activity">
    <reaction evidence="16">
        <text>[GlcNAc-(1-&gt;4)-Mur2Ac(oyl-L-Ala-gamma-D-Glu-L-Lys-D-Ala-D-Ala)](n)-di-trans,octa-cis-undecaprenyl diphosphate + beta-D-GlcNAc-(1-&gt;4)-Mur2Ac(oyl-L-Ala-gamma-D-Glu-L-Lys-D-Ala-D-Ala)-di-trans,octa-cis-undecaprenyl diphosphate = [GlcNAc-(1-&gt;4)-Mur2Ac(oyl-L-Ala-gamma-D-Glu-L-Lys-D-Ala-D-Ala)](n+1)-di-trans,octa-cis-undecaprenyl diphosphate + di-trans,octa-cis-undecaprenyl diphosphate + H(+)</text>
        <dbReference type="Rhea" id="RHEA:23708"/>
        <dbReference type="Rhea" id="RHEA-COMP:9602"/>
        <dbReference type="Rhea" id="RHEA-COMP:9603"/>
        <dbReference type="ChEBI" id="CHEBI:15378"/>
        <dbReference type="ChEBI" id="CHEBI:58405"/>
        <dbReference type="ChEBI" id="CHEBI:60033"/>
        <dbReference type="ChEBI" id="CHEBI:78435"/>
        <dbReference type="EC" id="2.4.99.28"/>
    </reaction>
</comment>
<evidence type="ECO:0000256" key="3">
    <source>
        <dbReference type="ARBA" id="ARBA00007739"/>
    </source>
</evidence>
<evidence type="ECO:0000256" key="6">
    <source>
        <dbReference type="ARBA" id="ARBA00022670"/>
    </source>
</evidence>
<dbReference type="FunFam" id="1.10.3810.10:FF:000001">
    <property type="entry name" value="Penicillin-binding protein 1A"/>
    <property type="match status" value="1"/>
</dbReference>
<dbReference type="Proteomes" id="UP001321582">
    <property type="component" value="Chromosome"/>
</dbReference>
<comment type="subcellular location">
    <subcellularLocation>
        <location evidence="1">Cell membrane</location>
    </subcellularLocation>
</comment>
<keyword evidence="6" id="KW-0645">Protease</keyword>
<dbReference type="Gene3D" id="3.40.710.10">
    <property type="entry name" value="DD-peptidase/beta-lactamase superfamily"/>
    <property type="match status" value="1"/>
</dbReference>
<keyword evidence="9" id="KW-0378">Hydrolase</keyword>